<reference evidence="1 2" key="1">
    <citation type="submission" date="2016-09" db="EMBL/GenBank/DDBJ databases">
        <authorList>
            <person name="Kumanski S."/>
            <person name="Beatrice B."/>
        </authorList>
    </citation>
    <scope>NUCLEOTIDE SEQUENCE [LARGE SCALE GENOMIC DNA]</scope>
    <source>
        <strain evidence="1">Mankind</strain>
    </source>
</reference>
<sequence>MILASKRQSAYVAVMNILLNYF</sequence>
<comment type="caution">
    <text evidence="1">The sequence shown here is derived from an EMBL/GenBank/DDBJ whole genome shotgun (WGS) entry which is preliminary data.</text>
</comment>
<dbReference type="Proteomes" id="UP000182484">
    <property type="component" value="Unassembled WGS sequence"/>
</dbReference>
<protein>
    <submittedName>
        <fullName evidence="1">Uncharacterized protein</fullName>
    </submittedName>
</protein>
<organism evidence="1 2">
    <name type="scientific">Neisseria gonorrhoeae</name>
    <dbReference type="NCBI Taxonomy" id="485"/>
    <lineage>
        <taxon>Bacteria</taxon>
        <taxon>Pseudomonadati</taxon>
        <taxon>Pseudomonadota</taxon>
        <taxon>Betaproteobacteria</taxon>
        <taxon>Neisseriales</taxon>
        <taxon>Neisseriaceae</taxon>
        <taxon>Neisseria</taxon>
    </lineage>
</organism>
<proteinExistence type="predicted"/>
<accession>A0AB74EMG5</accession>
<evidence type="ECO:0000313" key="1">
    <source>
        <dbReference type="EMBL" id="SCW08643.1"/>
    </source>
</evidence>
<dbReference type="EMBL" id="FMTB01000003">
    <property type="protein sequence ID" value="SCW08643.1"/>
    <property type="molecule type" value="Genomic_DNA"/>
</dbReference>
<dbReference type="AlphaFoldDB" id="A0AB74EMG5"/>
<evidence type="ECO:0000313" key="2">
    <source>
        <dbReference type="Proteomes" id="UP000182484"/>
    </source>
</evidence>
<name>A0AB74EMG5_NEIGO</name>
<gene>
    <name evidence="1" type="ORF">ESCNG_110059</name>
</gene>